<dbReference type="HAMAP" id="MF_01054">
    <property type="entry name" value="UPF0237"/>
    <property type="match status" value="1"/>
</dbReference>
<name>A0A437SUM1_9LACO</name>
<accession>A0A437SUM1</accession>
<dbReference type="InterPro" id="IPR022986">
    <property type="entry name" value="UPF0237_ACT"/>
</dbReference>
<dbReference type="RefSeq" id="WP_103662179.1">
    <property type="nucleotide sequence ID" value="NZ_ML136886.1"/>
</dbReference>
<dbReference type="InterPro" id="IPR045865">
    <property type="entry name" value="ACT-like_dom_sf"/>
</dbReference>
<dbReference type="PANTHER" id="PTHR34875">
    <property type="entry name" value="UPF0237 PROTEIN MJ1558"/>
    <property type="match status" value="1"/>
</dbReference>
<sequence length="88" mass="9808">MRAILTAVGKDKVGIVAQISQTLADEEINILDVSQTLMADNFVMTMMVKVPDNKDLSKLNDKLTALGQKMDVEINLRNEELYSAMHDL</sequence>
<dbReference type="InterPro" id="IPR002912">
    <property type="entry name" value="ACT_dom"/>
</dbReference>
<gene>
    <name evidence="3" type="ORF">EJK17_07395</name>
</gene>
<dbReference type="SUPFAM" id="SSF55021">
    <property type="entry name" value="ACT-like"/>
    <property type="match status" value="1"/>
</dbReference>
<feature type="domain" description="ACT" evidence="2">
    <location>
        <begin position="4"/>
        <end position="77"/>
    </location>
</feature>
<keyword evidence="4" id="KW-1185">Reference proteome</keyword>
<evidence type="ECO:0000313" key="3">
    <source>
        <dbReference type="EMBL" id="RVU70507.1"/>
    </source>
</evidence>
<dbReference type="Gene3D" id="3.30.70.260">
    <property type="match status" value="1"/>
</dbReference>
<dbReference type="NCBIfam" id="NF001220">
    <property type="entry name" value="PRK00194.1"/>
    <property type="match status" value="1"/>
</dbReference>
<comment type="caution">
    <text evidence="3">The sequence shown here is derived from an EMBL/GenBank/DDBJ whole genome shotgun (WGS) entry which is preliminary data.</text>
</comment>
<comment type="similarity">
    <text evidence="1">Belongs to the UPF0237 family.</text>
</comment>
<organism evidence="3 4">
    <name type="scientific">Lactobacillus xujianguonis</name>
    <dbReference type="NCBI Taxonomy" id="2495899"/>
    <lineage>
        <taxon>Bacteria</taxon>
        <taxon>Bacillati</taxon>
        <taxon>Bacillota</taxon>
        <taxon>Bacilli</taxon>
        <taxon>Lactobacillales</taxon>
        <taxon>Lactobacillaceae</taxon>
        <taxon>Lactobacillus</taxon>
    </lineage>
</organism>
<proteinExistence type="inferred from homology"/>
<dbReference type="EMBL" id="RXIA01000018">
    <property type="protein sequence ID" value="RVU70507.1"/>
    <property type="molecule type" value="Genomic_DNA"/>
</dbReference>
<reference evidence="3 4" key="1">
    <citation type="submission" date="2018-12" db="EMBL/GenBank/DDBJ databases">
        <authorList>
            <person name="Meng J."/>
        </authorList>
    </citation>
    <scope>NUCLEOTIDE SEQUENCE [LARGE SCALE GENOMIC DNA]</scope>
    <source>
        <strain evidence="3 4">HT111-2</strain>
    </source>
</reference>
<evidence type="ECO:0000313" key="4">
    <source>
        <dbReference type="Proteomes" id="UP000288291"/>
    </source>
</evidence>
<protein>
    <recommendedName>
        <fullName evidence="1">UPF0237 protein EJK17_07395</fullName>
    </recommendedName>
</protein>
<dbReference type="PANTHER" id="PTHR34875:SF6">
    <property type="entry name" value="UPF0237 PROTEIN MJ1558"/>
    <property type="match status" value="1"/>
</dbReference>
<evidence type="ECO:0000259" key="2">
    <source>
        <dbReference type="PROSITE" id="PS51671"/>
    </source>
</evidence>
<dbReference type="Proteomes" id="UP000288291">
    <property type="component" value="Unassembled WGS sequence"/>
</dbReference>
<evidence type="ECO:0000256" key="1">
    <source>
        <dbReference type="HAMAP-Rule" id="MF_01054"/>
    </source>
</evidence>
<dbReference type="Pfam" id="PF13740">
    <property type="entry name" value="ACT_6"/>
    <property type="match status" value="1"/>
</dbReference>
<dbReference type="AlphaFoldDB" id="A0A437SUM1"/>
<dbReference type="PROSITE" id="PS51671">
    <property type="entry name" value="ACT"/>
    <property type="match status" value="1"/>
</dbReference>
<dbReference type="InterPro" id="IPR050990">
    <property type="entry name" value="UPF0237/GcvR_regulator"/>
</dbReference>